<reference evidence="3 4" key="1">
    <citation type="submission" date="2023-07" db="EMBL/GenBank/DDBJ databases">
        <title>Genomic Encyclopedia of Type Strains, Phase IV (KMG-IV): sequencing the most valuable type-strain genomes for metagenomic binning, comparative biology and taxonomic classification.</title>
        <authorList>
            <person name="Goeker M."/>
        </authorList>
    </citation>
    <scope>NUCLEOTIDE SEQUENCE [LARGE SCALE GENOMIC DNA]</scope>
    <source>
        <strain evidence="3 4">DSM 29005</strain>
    </source>
</reference>
<comment type="caution">
    <text evidence="3">The sequence shown here is derived from an EMBL/GenBank/DDBJ whole genome shotgun (WGS) entry which is preliminary data.</text>
</comment>
<gene>
    <name evidence="3" type="ORF">J2S19_002631</name>
</gene>
<dbReference type="RefSeq" id="WP_307342132.1">
    <property type="nucleotide sequence ID" value="NZ_JAUSUD010000011.1"/>
</dbReference>
<dbReference type="Proteomes" id="UP001234495">
    <property type="component" value="Unassembled WGS sequence"/>
</dbReference>
<keyword evidence="4" id="KW-1185">Reference proteome</keyword>
<keyword evidence="1" id="KW-0472">Membrane</keyword>
<dbReference type="SUPFAM" id="SSF103088">
    <property type="entry name" value="OmpA-like"/>
    <property type="match status" value="1"/>
</dbReference>
<dbReference type="PANTHER" id="PTHR30329:SF21">
    <property type="entry name" value="LIPOPROTEIN YIAD-RELATED"/>
    <property type="match status" value="1"/>
</dbReference>
<dbReference type="PROSITE" id="PS51257">
    <property type="entry name" value="PROKAR_LIPOPROTEIN"/>
    <property type="match status" value="1"/>
</dbReference>
<protein>
    <submittedName>
        <fullName evidence="3">Outer membrane protein OmpA-like peptidoglycan-associated protein</fullName>
    </submittedName>
</protein>
<evidence type="ECO:0000256" key="1">
    <source>
        <dbReference type="PROSITE-ProRule" id="PRU00473"/>
    </source>
</evidence>
<proteinExistence type="predicted"/>
<dbReference type="InterPro" id="IPR050330">
    <property type="entry name" value="Bact_OuterMem_StrucFunc"/>
</dbReference>
<dbReference type="PROSITE" id="PS51123">
    <property type="entry name" value="OMPA_2"/>
    <property type="match status" value="1"/>
</dbReference>
<dbReference type="Pfam" id="PF00691">
    <property type="entry name" value="OmpA"/>
    <property type="match status" value="1"/>
</dbReference>
<organism evidence="3 4">
    <name type="scientific">Metabacillus malikii</name>
    <dbReference type="NCBI Taxonomy" id="1504265"/>
    <lineage>
        <taxon>Bacteria</taxon>
        <taxon>Bacillati</taxon>
        <taxon>Bacillota</taxon>
        <taxon>Bacilli</taxon>
        <taxon>Bacillales</taxon>
        <taxon>Bacillaceae</taxon>
        <taxon>Metabacillus</taxon>
    </lineage>
</organism>
<dbReference type="EMBL" id="JAUSUD010000011">
    <property type="protein sequence ID" value="MDQ0231348.1"/>
    <property type="molecule type" value="Genomic_DNA"/>
</dbReference>
<dbReference type="PANTHER" id="PTHR30329">
    <property type="entry name" value="STATOR ELEMENT OF FLAGELLAR MOTOR COMPLEX"/>
    <property type="match status" value="1"/>
</dbReference>
<evidence type="ECO:0000313" key="4">
    <source>
        <dbReference type="Proteomes" id="UP001234495"/>
    </source>
</evidence>
<name>A0ABT9ZII5_9BACI</name>
<evidence type="ECO:0000313" key="3">
    <source>
        <dbReference type="EMBL" id="MDQ0231348.1"/>
    </source>
</evidence>
<feature type="domain" description="OmpA-like" evidence="2">
    <location>
        <begin position="77"/>
        <end position="195"/>
    </location>
</feature>
<accession>A0ABT9ZII5</accession>
<dbReference type="Gene3D" id="3.30.1330.60">
    <property type="entry name" value="OmpA-like domain"/>
    <property type="match status" value="1"/>
</dbReference>
<evidence type="ECO:0000259" key="2">
    <source>
        <dbReference type="PROSITE" id="PS51123"/>
    </source>
</evidence>
<sequence>MLRKALSISLVVSVILTVGCSTDTKPVVNETMDELPIISGIEVTPGKEEKSKVNFEVNVDGIEAKVIESQNEITLRFDENHFFGYEDVDFPSNQTENNRGYHNFINLVDCFKDLPEGTKVTITAHTDNDHDEKYNLELTTNRANYLLSLLQDREELKHLTFTAQGFGQSKPIVPNDGNAENKDQNRRIDFILQSE</sequence>
<dbReference type="InterPro" id="IPR036737">
    <property type="entry name" value="OmpA-like_sf"/>
</dbReference>
<dbReference type="InterPro" id="IPR006665">
    <property type="entry name" value="OmpA-like"/>
</dbReference>
<dbReference type="CDD" id="cd07185">
    <property type="entry name" value="OmpA_C-like"/>
    <property type="match status" value="1"/>
</dbReference>